<sequence length="139" mass="15368">MGENSYSGRGYWASQMIVCAVAGVGGIVGGPIVMLTDDESPGYGLIFFLAGIAFLCTFVWLVRAYRRSDKQGRAIYAWAIMQQHEYRIPRNDVVVMATAARARGGGLTLDELRALQAMRPEIPYPGEWPTDRTRRNPGP</sequence>
<reference evidence="2 4" key="1">
    <citation type="submission" date="2018-03" db="EMBL/GenBank/DDBJ databases">
        <title>Genomic Encyclopedia of Archaeal and Bacterial Type Strains, Phase II (KMG-II): from individual species to whole genera.</title>
        <authorList>
            <person name="Goeker M."/>
        </authorList>
    </citation>
    <scope>NUCLEOTIDE SEQUENCE [LARGE SCALE GENOMIC DNA]</scope>
    <source>
        <strain evidence="2 4">DSM 21548</strain>
    </source>
</reference>
<evidence type="ECO:0000256" key="1">
    <source>
        <dbReference type="SAM" id="Phobius"/>
    </source>
</evidence>
<dbReference type="RefSeq" id="WP_106562902.1">
    <property type="nucleotide sequence ID" value="NZ_PYAU01000001.1"/>
</dbReference>
<proteinExistence type="predicted"/>
<dbReference type="AlphaFoldDB" id="A0A2P8GV23"/>
<evidence type="ECO:0000313" key="4">
    <source>
        <dbReference type="Proteomes" id="UP000241203"/>
    </source>
</evidence>
<dbReference type="Proteomes" id="UP000241203">
    <property type="component" value="Unassembled WGS sequence"/>
</dbReference>
<keyword evidence="1" id="KW-0812">Transmembrane</keyword>
<keyword evidence="5" id="KW-1185">Reference proteome</keyword>
<name>A0A2P8GV23_9MICO</name>
<dbReference type="Proteomes" id="UP000268291">
    <property type="component" value="Unassembled WGS sequence"/>
</dbReference>
<evidence type="ECO:0000313" key="2">
    <source>
        <dbReference type="EMBL" id="PSL37806.1"/>
    </source>
</evidence>
<evidence type="ECO:0000313" key="5">
    <source>
        <dbReference type="Proteomes" id="UP000268291"/>
    </source>
</evidence>
<accession>A0A2P8GV23</accession>
<organism evidence="2 4">
    <name type="scientific">Labedella gwakjiensis</name>
    <dbReference type="NCBI Taxonomy" id="390269"/>
    <lineage>
        <taxon>Bacteria</taxon>
        <taxon>Bacillati</taxon>
        <taxon>Actinomycetota</taxon>
        <taxon>Actinomycetes</taxon>
        <taxon>Micrococcales</taxon>
        <taxon>Microbacteriaceae</taxon>
        <taxon>Labedella</taxon>
    </lineage>
</organism>
<protein>
    <submittedName>
        <fullName evidence="2">Uncharacterized protein</fullName>
    </submittedName>
</protein>
<feature type="transmembrane region" description="Helical" evidence="1">
    <location>
        <begin position="12"/>
        <end position="36"/>
    </location>
</feature>
<comment type="caution">
    <text evidence="2">The sequence shown here is derived from an EMBL/GenBank/DDBJ whole genome shotgun (WGS) entry which is preliminary data.</text>
</comment>
<gene>
    <name evidence="2" type="ORF">CLV49_1413</name>
    <name evidence="3" type="ORF">ELQ93_12135</name>
</gene>
<reference evidence="3 5" key="2">
    <citation type="submission" date="2018-12" db="EMBL/GenBank/DDBJ databases">
        <authorList>
            <person name="hu s."/>
            <person name="Xu Y."/>
            <person name="Xu B."/>
            <person name="Li F."/>
        </authorList>
    </citation>
    <scope>NUCLEOTIDE SEQUENCE [LARGE SCALE GENOMIC DNA]</scope>
    <source>
        <strain evidence="3 5">KSW2-17</strain>
    </source>
</reference>
<dbReference type="OrthoDB" id="5119885at2"/>
<feature type="transmembrane region" description="Helical" evidence="1">
    <location>
        <begin position="42"/>
        <end position="62"/>
    </location>
</feature>
<keyword evidence="1" id="KW-1133">Transmembrane helix</keyword>
<dbReference type="EMBL" id="PYAU01000001">
    <property type="protein sequence ID" value="PSL37806.1"/>
    <property type="molecule type" value="Genomic_DNA"/>
</dbReference>
<keyword evidence="1" id="KW-0472">Membrane</keyword>
<dbReference type="EMBL" id="RZGY01000001">
    <property type="protein sequence ID" value="RUQ87616.1"/>
    <property type="molecule type" value="Genomic_DNA"/>
</dbReference>
<evidence type="ECO:0000313" key="3">
    <source>
        <dbReference type="EMBL" id="RUQ87616.1"/>
    </source>
</evidence>